<comment type="catalytic activity">
    <reaction evidence="3">
        <text>D-ribose 5-phosphate + ATP = 5-phospho-alpha-D-ribose 1-diphosphate + AMP + H(+)</text>
        <dbReference type="Rhea" id="RHEA:15609"/>
        <dbReference type="ChEBI" id="CHEBI:15378"/>
        <dbReference type="ChEBI" id="CHEBI:30616"/>
        <dbReference type="ChEBI" id="CHEBI:58017"/>
        <dbReference type="ChEBI" id="CHEBI:78346"/>
        <dbReference type="ChEBI" id="CHEBI:456215"/>
        <dbReference type="EC" id="2.7.6.1"/>
    </reaction>
</comment>
<evidence type="ECO:0000313" key="6">
    <source>
        <dbReference type="Proteomes" id="UP001190700"/>
    </source>
</evidence>
<dbReference type="PANTHER" id="PTHR10210">
    <property type="entry name" value="RIBOSE-PHOSPHATE DIPHOSPHOKINASE FAMILY MEMBER"/>
    <property type="match status" value="1"/>
</dbReference>
<reference evidence="5 6" key="1">
    <citation type="journal article" date="2015" name="Genome Biol. Evol.">
        <title>Comparative Genomics of a Bacterivorous Green Alga Reveals Evolutionary Causalities and Consequences of Phago-Mixotrophic Mode of Nutrition.</title>
        <authorList>
            <person name="Burns J.A."/>
            <person name="Paasch A."/>
            <person name="Narechania A."/>
            <person name="Kim E."/>
        </authorList>
    </citation>
    <scope>NUCLEOTIDE SEQUENCE [LARGE SCALE GENOMIC DNA]</scope>
    <source>
        <strain evidence="5 6">PLY_AMNH</strain>
    </source>
</reference>
<dbReference type="GO" id="GO:0006164">
    <property type="term" value="P:purine nucleotide biosynthetic process"/>
    <property type="evidence" value="ECO:0007669"/>
    <property type="project" value="TreeGrafter"/>
</dbReference>
<proteinExistence type="inferred from homology"/>
<comment type="caution">
    <text evidence="5">The sequence shown here is derived from an EMBL/GenBank/DDBJ whole genome shotgun (WGS) entry which is preliminary data.</text>
</comment>
<dbReference type="EMBL" id="LGRX02014538">
    <property type="protein sequence ID" value="KAK3264459.1"/>
    <property type="molecule type" value="Genomic_DNA"/>
</dbReference>
<accession>A0AAE0FRC3</accession>
<dbReference type="AlphaFoldDB" id="A0AAE0FRC3"/>
<dbReference type="Proteomes" id="UP001190700">
    <property type="component" value="Unassembled WGS sequence"/>
</dbReference>
<dbReference type="PANTHER" id="PTHR10210:SF45">
    <property type="entry name" value="RIBOSE-PHOSPHATE PYROPHOSPHOKINASE 3, CHLOROPLASTIC"/>
    <property type="match status" value="1"/>
</dbReference>
<keyword evidence="6" id="KW-1185">Reference proteome</keyword>
<sequence>MEALRGITLARLPLGTLNVEGSRRAKATRCGCSQLPSSPTLSYTYRYPRRSELDLNARSLRVSSCKTFVPKSESRRNSLRAHSAVESADVSEVERPSVDVVAAPDYAAVSPLKERILFHSCDGEELAQRIAASNPHITLGAVDWRKFEDGFPNLFVEDATDLQNKHVAFLATFNSPGVIFEQLSIIYALPRMFVASFTLVLPFFPTGTAERMEDEGDVATAAILARILSNIPLSQSGPTKLVIYDIHALQERFYFGDSVLPFFQTGIPLLKRRLLDLEDAHNITIAYPDEGAWKRFHNMFIGYPERGDDHISRRSWEKVLAAESEDSSRGTVGRKSLQRGRETLLMETLLRRGWEILLGAWTGDSFHGKIEVSPHSAVRRVSLLREQDILHVAR</sequence>
<keyword evidence="2" id="KW-0545">Nucleotide biosynthesis</keyword>
<dbReference type="Pfam" id="PF13793">
    <property type="entry name" value="Pribosyltran_N"/>
    <property type="match status" value="1"/>
</dbReference>
<gene>
    <name evidence="5" type="ORF">CYMTET_26804</name>
</gene>
<dbReference type="GO" id="GO:0005737">
    <property type="term" value="C:cytoplasm"/>
    <property type="evidence" value="ECO:0007669"/>
    <property type="project" value="TreeGrafter"/>
</dbReference>
<evidence type="ECO:0000256" key="2">
    <source>
        <dbReference type="ARBA" id="ARBA00022727"/>
    </source>
</evidence>
<dbReference type="SUPFAM" id="SSF53271">
    <property type="entry name" value="PRTase-like"/>
    <property type="match status" value="1"/>
</dbReference>
<dbReference type="InterPro" id="IPR005946">
    <property type="entry name" value="Rib-P_diPkinase"/>
</dbReference>
<dbReference type="GO" id="GO:0002189">
    <property type="term" value="C:ribose phosphate diphosphokinase complex"/>
    <property type="evidence" value="ECO:0007669"/>
    <property type="project" value="TreeGrafter"/>
</dbReference>
<dbReference type="InterPro" id="IPR029057">
    <property type="entry name" value="PRTase-like"/>
</dbReference>
<dbReference type="InterPro" id="IPR029099">
    <property type="entry name" value="Pribosyltran_N"/>
</dbReference>
<protein>
    <recommendedName>
        <fullName evidence="4">Ribose-phosphate pyrophosphokinase N-terminal domain-containing protein</fullName>
    </recommendedName>
</protein>
<comment type="similarity">
    <text evidence="1">Belongs to the ribose-phosphate pyrophosphokinase family.</text>
</comment>
<name>A0AAE0FRC3_9CHLO</name>
<evidence type="ECO:0000256" key="1">
    <source>
        <dbReference type="ARBA" id="ARBA00006478"/>
    </source>
</evidence>
<dbReference type="GO" id="GO:0006015">
    <property type="term" value="P:5-phosphoribose 1-diphosphate biosynthetic process"/>
    <property type="evidence" value="ECO:0007669"/>
    <property type="project" value="TreeGrafter"/>
</dbReference>
<evidence type="ECO:0000313" key="5">
    <source>
        <dbReference type="EMBL" id="KAK3264459.1"/>
    </source>
</evidence>
<dbReference type="GO" id="GO:0004749">
    <property type="term" value="F:ribose phosphate diphosphokinase activity"/>
    <property type="evidence" value="ECO:0007669"/>
    <property type="project" value="UniProtKB-EC"/>
</dbReference>
<feature type="domain" description="Ribose-phosphate pyrophosphokinase N-terminal" evidence="4">
    <location>
        <begin position="118"/>
        <end position="230"/>
    </location>
</feature>
<evidence type="ECO:0000259" key="4">
    <source>
        <dbReference type="Pfam" id="PF13793"/>
    </source>
</evidence>
<organism evidence="5 6">
    <name type="scientific">Cymbomonas tetramitiformis</name>
    <dbReference type="NCBI Taxonomy" id="36881"/>
    <lineage>
        <taxon>Eukaryota</taxon>
        <taxon>Viridiplantae</taxon>
        <taxon>Chlorophyta</taxon>
        <taxon>Pyramimonadophyceae</taxon>
        <taxon>Pyramimonadales</taxon>
        <taxon>Pyramimonadaceae</taxon>
        <taxon>Cymbomonas</taxon>
    </lineage>
</organism>
<dbReference type="GO" id="GO:0000287">
    <property type="term" value="F:magnesium ion binding"/>
    <property type="evidence" value="ECO:0007669"/>
    <property type="project" value="InterPro"/>
</dbReference>
<dbReference type="SMART" id="SM01400">
    <property type="entry name" value="Pribosyltran_N"/>
    <property type="match status" value="1"/>
</dbReference>
<dbReference type="Gene3D" id="3.40.50.2020">
    <property type="match status" value="1"/>
</dbReference>
<evidence type="ECO:0000256" key="3">
    <source>
        <dbReference type="ARBA" id="ARBA00049535"/>
    </source>
</evidence>